<evidence type="ECO:0000313" key="2">
    <source>
        <dbReference type="Proteomes" id="UP001500866"/>
    </source>
</evidence>
<name>A0ABN1FPG3_9BACI</name>
<sequence length="52" mass="5945">MDFHGKLMESSFKFYLFYYAAKRTDMGENSESSGDVSSQKAVIKGVTHYELI</sequence>
<dbReference type="Proteomes" id="UP001500866">
    <property type="component" value="Unassembled WGS sequence"/>
</dbReference>
<gene>
    <name evidence="1" type="ORF">GCM10009001_09020</name>
</gene>
<organism evidence="1 2">
    <name type="scientific">Virgibacillus siamensis</name>
    <dbReference type="NCBI Taxonomy" id="480071"/>
    <lineage>
        <taxon>Bacteria</taxon>
        <taxon>Bacillati</taxon>
        <taxon>Bacillota</taxon>
        <taxon>Bacilli</taxon>
        <taxon>Bacillales</taxon>
        <taxon>Bacillaceae</taxon>
        <taxon>Virgibacillus</taxon>
    </lineage>
</organism>
<protein>
    <submittedName>
        <fullName evidence="1">Uncharacterized protein</fullName>
    </submittedName>
</protein>
<reference evidence="1 2" key="1">
    <citation type="journal article" date="2019" name="Int. J. Syst. Evol. Microbiol.">
        <title>The Global Catalogue of Microorganisms (GCM) 10K type strain sequencing project: providing services to taxonomists for standard genome sequencing and annotation.</title>
        <authorList>
            <consortium name="The Broad Institute Genomics Platform"/>
            <consortium name="The Broad Institute Genome Sequencing Center for Infectious Disease"/>
            <person name="Wu L."/>
            <person name="Ma J."/>
        </authorList>
    </citation>
    <scope>NUCLEOTIDE SEQUENCE [LARGE SCALE GENOMIC DNA]</scope>
    <source>
        <strain evidence="1 2">JCM 15395</strain>
    </source>
</reference>
<keyword evidence="2" id="KW-1185">Reference proteome</keyword>
<dbReference type="EMBL" id="BAAADS010000006">
    <property type="protein sequence ID" value="GAA0595089.1"/>
    <property type="molecule type" value="Genomic_DNA"/>
</dbReference>
<proteinExistence type="predicted"/>
<dbReference type="RefSeq" id="WP_343810683.1">
    <property type="nucleotide sequence ID" value="NZ_BAAADS010000006.1"/>
</dbReference>
<accession>A0ABN1FPG3</accession>
<comment type="caution">
    <text evidence="1">The sequence shown here is derived from an EMBL/GenBank/DDBJ whole genome shotgun (WGS) entry which is preliminary data.</text>
</comment>
<evidence type="ECO:0000313" key="1">
    <source>
        <dbReference type="EMBL" id="GAA0595089.1"/>
    </source>
</evidence>